<dbReference type="AlphaFoldDB" id="A0AA36HU24"/>
<comment type="caution">
    <text evidence="1">The sequence shown here is derived from an EMBL/GenBank/DDBJ whole genome shotgun (WGS) entry which is preliminary data.</text>
</comment>
<proteinExistence type="predicted"/>
<evidence type="ECO:0000313" key="1">
    <source>
        <dbReference type="EMBL" id="CAJ1375365.1"/>
    </source>
</evidence>
<keyword evidence="2" id="KW-1185">Reference proteome</keyword>
<name>A0AA36HU24_9DINO</name>
<dbReference type="EMBL" id="CAUJNA010000317">
    <property type="protein sequence ID" value="CAJ1375365.1"/>
    <property type="molecule type" value="Genomic_DNA"/>
</dbReference>
<protein>
    <submittedName>
        <fullName evidence="1">Uncharacterized protein</fullName>
    </submittedName>
</protein>
<dbReference type="Proteomes" id="UP001178507">
    <property type="component" value="Unassembled WGS sequence"/>
</dbReference>
<gene>
    <name evidence="1" type="ORF">EVOR1521_LOCUS4660</name>
</gene>
<accession>A0AA36HU24</accession>
<reference evidence="1" key="1">
    <citation type="submission" date="2023-08" db="EMBL/GenBank/DDBJ databases">
        <authorList>
            <person name="Chen Y."/>
            <person name="Shah S."/>
            <person name="Dougan E. K."/>
            <person name="Thang M."/>
            <person name="Chan C."/>
        </authorList>
    </citation>
    <scope>NUCLEOTIDE SEQUENCE</scope>
</reference>
<evidence type="ECO:0000313" key="2">
    <source>
        <dbReference type="Proteomes" id="UP001178507"/>
    </source>
</evidence>
<sequence length="185" mass="20056">MAQSSKAQSRHALSLKTVTESGAICRFLHKCRNDESGVVAMTLKNDGARHLLALGSKEDNFVAASTVAKIFQRKADTGKSKGVTELEESQGAHFGAVYEHRDSAGKPRLIGSTDTMPEKQFALDSKSHAVRSLRDVRPEVVWAGVGLGEVGAKEMAEVRQAVLAARSERLQIEKLGSVKPYSRHT</sequence>
<organism evidence="1 2">
    <name type="scientific">Effrenium voratum</name>
    <dbReference type="NCBI Taxonomy" id="2562239"/>
    <lineage>
        <taxon>Eukaryota</taxon>
        <taxon>Sar</taxon>
        <taxon>Alveolata</taxon>
        <taxon>Dinophyceae</taxon>
        <taxon>Suessiales</taxon>
        <taxon>Symbiodiniaceae</taxon>
        <taxon>Effrenium</taxon>
    </lineage>
</organism>